<protein>
    <submittedName>
        <fullName evidence="1">Uncharacterized protein</fullName>
    </submittedName>
</protein>
<dbReference type="EMBL" id="CP029042">
    <property type="protein sequence ID" value="AZS76112.1"/>
    <property type="molecule type" value="Genomic_DNA"/>
</dbReference>
<evidence type="ECO:0000313" key="2">
    <source>
        <dbReference type="Proteomes" id="UP000275579"/>
    </source>
</evidence>
<dbReference type="Proteomes" id="UP000275579">
    <property type="component" value="Chromosome"/>
</dbReference>
<name>A0A3Q9K7Q8_9ACTN</name>
<organism evidence="1 2">
    <name type="scientific">Streptomyces lydicus</name>
    <dbReference type="NCBI Taxonomy" id="47763"/>
    <lineage>
        <taxon>Bacteria</taxon>
        <taxon>Bacillati</taxon>
        <taxon>Actinomycetota</taxon>
        <taxon>Actinomycetes</taxon>
        <taxon>Kitasatosporales</taxon>
        <taxon>Streptomycetaceae</taxon>
        <taxon>Streptomyces</taxon>
    </lineage>
</organism>
<evidence type="ECO:0000313" key="1">
    <source>
        <dbReference type="EMBL" id="AZS76112.1"/>
    </source>
</evidence>
<dbReference type="RefSeq" id="WP_127154801.1">
    <property type="nucleotide sequence ID" value="NZ_CP029042.1"/>
</dbReference>
<gene>
    <name evidence="1" type="ORF">DDE74_39370</name>
</gene>
<proteinExistence type="predicted"/>
<accession>A0A3Q9K7Q8</accession>
<reference evidence="1 2" key="1">
    <citation type="submission" date="2018-04" db="EMBL/GenBank/DDBJ databases">
        <title>Complete genome sequences of Streptomyces lydicus strain WYEC and characterization of antagonistic properties of biological control agents.</title>
        <authorList>
            <person name="Mariita R.M."/>
            <person name="Sello J.K."/>
        </authorList>
    </citation>
    <scope>NUCLEOTIDE SEQUENCE [LARGE SCALE GENOMIC DNA]</scope>
    <source>
        <strain evidence="1 2">WYEC 108</strain>
    </source>
</reference>
<dbReference type="AlphaFoldDB" id="A0A3Q9K7Q8"/>
<sequence>MGRGGGRDALAEGIAARLTGINDPAPDEVHAPDGTSPLGWGEFLVAGLYLQHVLDLPTERDPDPARQLGLAVPMGLPELLELDLARRTDRPHLRPTLAALAHGKGLGMPERVVAHIAAAFAPSQSGSGPLPHAAVRTALAQARFYLRREIDVDGTTLYRLFHEGLAEHLRADPYGSLGQEQTS</sequence>